<name>A0A846MWV0_9PROT</name>
<dbReference type="PROSITE" id="PS00927">
    <property type="entry name" value="TREHALASE_1"/>
    <property type="match status" value="1"/>
</dbReference>
<evidence type="ECO:0000313" key="4">
    <source>
        <dbReference type="EMBL" id="NIK88014.1"/>
    </source>
</evidence>
<dbReference type="InterPro" id="IPR008928">
    <property type="entry name" value="6-hairpin_glycosidase_sf"/>
</dbReference>
<dbReference type="GO" id="GO:0005993">
    <property type="term" value="P:trehalose catabolic process"/>
    <property type="evidence" value="ECO:0007669"/>
    <property type="project" value="TreeGrafter"/>
</dbReference>
<dbReference type="EC" id="3.2.1.28" evidence="4"/>
<evidence type="ECO:0000313" key="5">
    <source>
        <dbReference type="Proteomes" id="UP000570514"/>
    </source>
</evidence>
<dbReference type="Gene3D" id="1.50.10.10">
    <property type="match status" value="1"/>
</dbReference>
<evidence type="ECO:0000256" key="1">
    <source>
        <dbReference type="ARBA" id="ARBA00022801"/>
    </source>
</evidence>
<organism evidence="4 5">
    <name type="scientific">Rhizomicrobium palustre</name>
    <dbReference type="NCBI Taxonomy" id="189966"/>
    <lineage>
        <taxon>Bacteria</taxon>
        <taxon>Pseudomonadati</taxon>
        <taxon>Pseudomonadota</taxon>
        <taxon>Alphaproteobacteria</taxon>
        <taxon>Micropepsales</taxon>
        <taxon>Micropepsaceae</taxon>
        <taxon>Rhizomicrobium</taxon>
    </lineage>
</organism>
<dbReference type="PANTHER" id="PTHR23403:SF1">
    <property type="entry name" value="TREHALASE"/>
    <property type="match status" value="1"/>
</dbReference>
<reference evidence="4 5" key="1">
    <citation type="submission" date="2020-03" db="EMBL/GenBank/DDBJ databases">
        <title>Genomic Encyclopedia of Type Strains, Phase IV (KMG-IV): sequencing the most valuable type-strain genomes for metagenomic binning, comparative biology and taxonomic classification.</title>
        <authorList>
            <person name="Goeker M."/>
        </authorList>
    </citation>
    <scope>NUCLEOTIDE SEQUENCE [LARGE SCALE GENOMIC DNA]</scope>
    <source>
        <strain evidence="4 5">DSM 19867</strain>
    </source>
</reference>
<keyword evidence="3" id="KW-0732">Signal</keyword>
<sequence>MNARSGFGKVAPANCRTAKYTFVVLAALLALSAAGAGAPRPATPQELYGPLYEAVEEARVFDDDKTFADAVPKSPPAEILTAFQRDKPQSAEALKRFVAAHFVIEPVRSAPLPPKGLPLIAHIDGLWPVLVRHADSVPQGGSLLRLPYAFVVPGGRFREMYYWDSYFTMLGLAESGRSYLVGNMVGDFASLIDTYGHIPNGNRSYYLSRSQPPFFFKMVALTNKTDPAAAYARYLPELRREYAFWMKGAEGLKPGTAQARVVAFGDGAILNRYWDDSDTPRDEAFQKDRAVARAVSRPAGETYRDIRAAAESGWDFSSRWFADGKSLTRIETSSIVPVDLNSLLFGLEQAIAEGCARKADQNCAKIFHAKAASRRAAMNRYLWDDAKGTYVDYHWRRRQATGRISAAIFYPLFVGAADQTQAERVTAFARKTLLAAGGIVTTPVTTGQQWDAPNGWAPLQWVAVDGLKRYRQRGLAAAIACRWAVNVGKVYQESGKLLEKYDVVTLGRPGGGGEYVNQDGFGWTNGVTRKLLADYPAFATLPTVDRCPAPN</sequence>
<dbReference type="InterPro" id="IPR012341">
    <property type="entry name" value="6hp_glycosidase-like_sf"/>
</dbReference>
<dbReference type="EMBL" id="JAASRM010000001">
    <property type="protein sequence ID" value="NIK88014.1"/>
    <property type="molecule type" value="Genomic_DNA"/>
</dbReference>
<dbReference type="Proteomes" id="UP000570514">
    <property type="component" value="Unassembled WGS sequence"/>
</dbReference>
<feature type="signal peptide" evidence="3">
    <location>
        <begin position="1"/>
        <end position="38"/>
    </location>
</feature>
<keyword evidence="2 4" id="KW-0326">Glycosidase</keyword>
<dbReference type="PROSITE" id="PS00928">
    <property type="entry name" value="TREHALASE_2"/>
    <property type="match status" value="1"/>
</dbReference>
<dbReference type="InterPro" id="IPR018232">
    <property type="entry name" value="Glyco_hydro_37_CS"/>
</dbReference>
<accession>A0A846MWV0</accession>
<evidence type="ECO:0000256" key="2">
    <source>
        <dbReference type="ARBA" id="ARBA00023295"/>
    </source>
</evidence>
<dbReference type="NCBIfam" id="NF009774">
    <property type="entry name" value="PRK13271.1"/>
    <property type="match status" value="1"/>
</dbReference>
<feature type="chain" id="PRO_5032359248" evidence="3">
    <location>
        <begin position="39"/>
        <end position="551"/>
    </location>
</feature>
<dbReference type="Pfam" id="PF01204">
    <property type="entry name" value="Trehalase"/>
    <property type="match status" value="1"/>
</dbReference>
<gene>
    <name evidence="4" type="ORF">FHS83_001332</name>
</gene>
<keyword evidence="5" id="KW-1185">Reference proteome</keyword>
<dbReference type="PRINTS" id="PR00744">
    <property type="entry name" value="GLHYDRLASE37"/>
</dbReference>
<dbReference type="GO" id="GO:0004555">
    <property type="term" value="F:alpha,alpha-trehalase activity"/>
    <property type="evidence" value="ECO:0007669"/>
    <property type="project" value="UniProtKB-EC"/>
</dbReference>
<dbReference type="AlphaFoldDB" id="A0A846MWV0"/>
<proteinExistence type="predicted"/>
<comment type="caution">
    <text evidence="4">The sequence shown here is derived from an EMBL/GenBank/DDBJ whole genome shotgun (WGS) entry which is preliminary data.</text>
</comment>
<evidence type="ECO:0000256" key="3">
    <source>
        <dbReference type="SAM" id="SignalP"/>
    </source>
</evidence>
<protein>
    <submittedName>
        <fullName evidence="4">Alpha,alpha-trehalase</fullName>
        <ecNumber evidence="4">3.2.1.28</ecNumber>
    </submittedName>
</protein>
<dbReference type="InterPro" id="IPR001661">
    <property type="entry name" value="Glyco_hydro_37"/>
</dbReference>
<dbReference type="NCBIfam" id="NF009773">
    <property type="entry name" value="PRK13270.1"/>
    <property type="match status" value="1"/>
</dbReference>
<dbReference type="RefSeq" id="WP_167082097.1">
    <property type="nucleotide sequence ID" value="NZ_BAAADC010000001.1"/>
</dbReference>
<keyword evidence="1 4" id="KW-0378">Hydrolase</keyword>
<dbReference type="SUPFAM" id="SSF48208">
    <property type="entry name" value="Six-hairpin glycosidases"/>
    <property type="match status" value="1"/>
</dbReference>
<dbReference type="PANTHER" id="PTHR23403">
    <property type="entry name" value="TREHALASE"/>
    <property type="match status" value="1"/>
</dbReference>